<dbReference type="EMBL" id="JACJQY010000041">
    <property type="protein sequence ID" value="MBD2319071.1"/>
    <property type="molecule type" value="Genomic_DNA"/>
</dbReference>
<dbReference type="Pfam" id="PF20126">
    <property type="entry name" value="TumE"/>
    <property type="match status" value="1"/>
</dbReference>
<sequence>MDAEQYLSEIKTKLIISPAIFSFTVVEEQDLSDRGYFRARVILANNDFLEVSEYFIVDSNKTIPQRYRYQWMDDTQSTLRRRWDNVPHFPNLPNFPHHIHIASEGNVETSQAIGILEVLQIIEKEIAEN</sequence>
<proteinExistence type="predicted"/>
<dbReference type="Proteomes" id="UP000618445">
    <property type="component" value="Unassembled WGS sequence"/>
</dbReference>
<dbReference type="RefSeq" id="WP_190580683.1">
    <property type="nucleotide sequence ID" value="NZ_CAWPQU010000036.1"/>
</dbReference>
<name>A0ABR8CFH7_9CYAN</name>
<evidence type="ECO:0000313" key="1">
    <source>
        <dbReference type="EMBL" id="MBD2319071.1"/>
    </source>
</evidence>
<reference evidence="1 2" key="1">
    <citation type="journal article" date="2020" name="ISME J.">
        <title>Comparative genomics reveals insights into cyanobacterial evolution and habitat adaptation.</title>
        <authorList>
            <person name="Chen M.Y."/>
            <person name="Teng W.K."/>
            <person name="Zhao L."/>
            <person name="Hu C.X."/>
            <person name="Zhou Y.K."/>
            <person name="Han B.P."/>
            <person name="Song L.R."/>
            <person name="Shu W.S."/>
        </authorList>
    </citation>
    <scope>NUCLEOTIDE SEQUENCE [LARGE SCALE GENOMIC DNA]</scope>
    <source>
        <strain evidence="1 2">FACHB-1050</strain>
    </source>
</reference>
<gene>
    <name evidence="1" type="ORF">H6G05_19780</name>
</gene>
<protein>
    <submittedName>
        <fullName evidence="1">Uncharacterized protein</fullName>
    </submittedName>
</protein>
<dbReference type="InterPro" id="IPR045397">
    <property type="entry name" value="TumE-like"/>
</dbReference>
<comment type="caution">
    <text evidence="1">The sequence shown here is derived from an EMBL/GenBank/DDBJ whole genome shotgun (WGS) entry which is preliminary data.</text>
</comment>
<accession>A0ABR8CFH7</accession>
<organism evidence="1 2">
    <name type="scientific">Phormidium tenue FACHB-1050</name>
    <dbReference type="NCBI Taxonomy" id="2692857"/>
    <lineage>
        <taxon>Bacteria</taxon>
        <taxon>Bacillati</taxon>
        <taxon>Cyanobacteriota</taxon>
        <taxon>Cyanophyceae</taxon>
        <taxon>Oscillatoriophycideae</taxon>
        <taxon>Oscillatoriales</taxon>
        <taxon>Oscillatoriaceae</taxon>
        <taxon>Phormidium</taxon>
    </lineage>
</organism>
<evidence type="ECO:0000313" key="2">
    <source>
        <dbReference type="Proteomes" id="UP000618445"/>
    </source>
</evidence>
<keyword evidence="2" id="KW-1185">Reference proteome</keyword>